<name>A0AAV5ICZ7_9ROSI</name>
<evidence type="ECO:0000313" key="3">
    <source>
        <dbReference type="Proteomes" id="UP001054252"/>
    </source>
</evidence>
<organism evidence="2 3">
    <name type="scientific">Rubroshorea leprosula</name>
    <dbReference type="NCBI Taxonomy" id="152421"/>
    <lineage>
        <taxon>Eukaryota</taxon>
        <taxon>Viridiplantae</taxon>
        <taxon>Streptophyta</taxon>
        <taxon>Embryophyta</taxon>
        <taxon>Tracheophyta</taxon>
        <taxon>Spermatophyta</taxon>
        <taxon>Magnoliopsida</taxon>
        <taxon>eudicotyledons</taxon>
        <taxon>Gunneridae</taxon>
        <taxon>Pentapetalae</taxon>
        <taxon>rosids</taxon>
        <taxon>malvids</taxon>
        <taxon>Malvales</taxon>
        <taxon>Dipterocarpaceae</taxon>
        <taxon>Rubroshorea</taxon>
    </lineage>
</organism>
<reference evidence="2 3" key="1">
    <citation type="journal article" date="2021" name="Commun. Biol.">
        <title>The genome of Shorea leprosula (Dipterocarpaceae) highlights the ecological relevance of drought in aseasonal tropical rainforests.</title>
        <authorList>
            <person name="Ng K.K.S."/>
            <person name="Kobayashi M.J."/>
            <person name="Fawcett J.A."/>
            <person name="Hatakeyama M."/>
            <person name="Paape T."/>
            <person name="Ng C.H."/>
            <person name="Ang C.C."/>
            <person name="Tnah L.H."/>
            <person name="Lee C.T."/>
            <person name="Nishiyama T."/>
            <person name="Sese J."/>
            <person name="O'Brien M.J."/>
            <person name="Copetti D."/>
            <person name="Mohd Noor M.I."/>
            <person name="Ong R.C."/>
            <person name="Putra M."/>
            <person name="Sireger I.Z."/>
            <person name="Indrioko S."/>
            <person name="Kosugi Y."/>
            <person name="Izuno A."/>
            <person name="Isagi Y."/>
            <person name="Lee S.L."/>
            <person name="Shimizu K.K."/>
        </authorList>
    </citation>
    <scope>NUCLEOTIDE SEQUENCE [LARGE SCALE GENOMIC DNA]</scope>
    <source>
        <strain evidence="2">214</strain>
    </source>
</reference>
<gene>
    <name evidence="2" type="ORF">SLEP1_g10116</name>
</gene>
<dbReference type="AlphaFoldDB" id="A0AAV5ICZ7"/>
<evidence type="ECO:0000256" key="1">
    <source>
        <dbReference type="SAM" id="MobiDB-lite"/>
    </source>
</evidence>
<protein>
    <submittedName>
        <fullName evidence="2">Uncharacterized protein</fullName>
    </submittedName>
</protein>
<evidence type="ECO:0000313" key="2">
    <source>
        <dbReference type="EMBL" id="GKU96935.1"/>
    </source>
</evidence>
<keyword evidence="3" id="KW-1185">Reference proteome</keyword>
<dbReference type="Proteomes" id="UP001054252">
    <property type="component" value="Unassembled WGS sequence"/>
</dbReference>
<feature type="region of interest" description="Disordered" evidence="1">
    <location>
        <begin position="1"/>
        <end position="25"/>
    </location>
</feature>
<sequence length="147" mass="16112">MSINALKDLNSLPASESKNDDSSRGCFTKPCNGKMLKRSRGRSLLPFMLMEGVEGIKTCGIDRLIQVAASQLSGQLPESRDAAQTLLLELQTVYKKSCCLLSATVHEHPKLDSWEHFCQSKISPLSTQAVLRVTNTNVAREGLFVSS</sequence>
<dbReference type="EMBL" id="BPVZ01000011">
    <property type="protein sequence ID" value="GKU96935.1"/>
    <property type="molecule type" value="Genomic_DNA"/>
</dbReference>
<comment type="caution">
    <text evidence="2">The sequence shown here is derived from an EMBL/GenBank/DDBJ whole genome shotgun (WGS) entry which is preliminary data.</text>
</comment>
<proteinExistence type="predicted"/>
<accession>A0AAV5ICZ7</accession>